<dbReference type="KEGG" id="ftj:FTUN_3639"/>
<feature type="transmembrane region" description="Helical" evidence="8">
    <location>
        <begin position="85"/>
        <end position="103"/>
    </location>
</feature>
<evidence type="ECO:0000256" key="4">
    <source>
        <dbReference type="ARBA" id="ARBA00022692"/>
    </source>
</evidence>
<dbReference type="RefSeq" id="WP_171471735.1">
    <property type="nucleotide sequence ID" value="NZ_CP053452.2"/>
</dbReference>
<evidence type="ECO:0000256" key="1">
    <source>
        <dbReference type="ARBA" id="ARBA00004651"/>
    </source>
</evidence>
<dbReference type="InterPro" id="IPR018584">
    <property type="entry name" value="GT87"/>
</dbReference>
<evidence type="ECO:0000256" key="5">
    <source>
        <dbReference type="ARBA" id="ARBA00022989"/>
    </source>
</evidence>
<evidence type="ECO:0000256" key="7">
    <source>
        <dbReference type="ARBA" id="ARBA00024033"/>
    </source>
</evidence>
<evidence type="ECO:0000256" key="8">
    <source>
        <dbReference type="SAM" id="Phobius"/>
    </source>
</evidence>
<keyword evidence="4 8" id="KW-0812">Transmembrane</keyword>
<feature type="transmembrane region" description="Helical" evidence="8">
    <location>
        <begin position="284"/>
        <end position="312"/>
    </location>
</feature>
<accession>A0A6M5YQ25</accession>
<keyword evidence="10" id="KW-1185">Reference proteome</keyword>
<evidence type="ECO:0000256" key="6">
    <source>
        <dbReference type="ARBA" id="ARBA00023136"/>
    </source>
</evidence>
<reference evidence="10" key="1">
    <citation type="submission" date="2020-05" db="EMBL/GenBank/DDBJ databases">
        <title>Frigoriglobus tundricola gen. nov., sp. nov., a psychrotolerant cellulolytic planctomycete of the family Gemmataceae with two divergent copies of 16S rRNA gene.</title>
        <authorList>
            <person name="Kulichevskaya I.S."/>
            <person name="Ivanova A.A."/>
            <person name="Naumoff D.G."/>
            <person name="Beletsky A.V."/>
            <person name="Rijpstra W.I.C."/>
            <person name="Sinninghe Damste J.S."/>
            <person name="Mardanov A.V."/>
            <person name="Ravin N.V."/>
            <person name="Dedysh S.N."/>
        </authorList>
    </citation>
    <scope>NUCLEOTIDE SEQUENCE [LARGE SCALE GENOMIC DNA]</scope>
    <source>
        <strain evidence="10">PL17</strain>
    </source>
</reference>
<dbReference type="AlphaFoldDB" id="A0A6M5YQ25"/>
<keyword evidence="3" id="KW-0808">Transferase</keyword>
<evidence type="ECO:0000256" key="2">
    <source>
        <dbReference type="ARBA" id="ARBA00022475"/>
    </source>
</evidence>
<dbReference type="GO" id="GO:0016758">
    <property type="term" value="F:hexosyltransferase activity"/>
    <property type="evidence" value="ECO:0007669"/>
    <property type="project" value="InterPro"/>
</dbReference>
<dbReference type="Proteomes" id="UP000503447">
    <property type="component" value="Chromosome"/>
</dbReference>
<gene>
    <name evidence="9" type="ORF">FTUN_3639</name>
</gene>
<feature type="transmembrane region" description="Helical" evidence="8">
    <location>
        <begin position="357"/>
        <end position="376"/>
    </location>
</feature>
<protein>
    <recommendedName>
        <fullName evidence="11">DUF2029 domain-containing protein</fullName>
    </recommendedName>
</protein>
<sequence length="397" mass="42282">MTRPSLTVIAFTAWVGVAAVVCVKPLFKPVSGTVFVTYATAGREFLAGEKLYDVPHPHTDNFRYSPLVAAGFAPLSLLPLGVGGALWRLGSIAVFVTGLVAWARRVCPEVPLAGLFLLALPISLGSLNNGQANTLILGMMLWATVLAGRDRWALAALLVGSAALFKAYPLALAGLFTLIAPVRFGLPLLGTIAAGLVLPYAFQSTEYVSAQYQFWFENVARDDRTTRPLYSGYQDFHMLLRVVGIEIARSPYQLAQAGAGLAAAAVIVWLRVTGSDRRSVETAAFTLGICWMVMFAPAVETSTFILLAPVMARELLDAVGRPRWAKACALAGSGMFLIAMVALAFPHHIHRPVIATGVQPLGALLISVAALGRIVTSRPAVPELRLAVPEPGRARAA</sequence>
<evidence type="ECO:0000313" key="10">
    <source>
        <dbReference type="Proteomes" id="UP000503447"/>
    </source>
</evidence>
<feature type="transmembrane region" description="Helical" evidence="8">
    <location>
        <begin position="155"/>
        <end position="178"/>
    </location>
</feature>
<organism evidence="9 10">
    <name type="scientific">Frigoriglobus tundricola</name>
    <dbReference type="NCBI Taxonomy" id="2774151"/>
    <lineage>
        <taxon>Bacteria</taxon>
        <taxon>Pseudomonadati</taxon>
        <taxon>Planctomycetota</taxon>
        <taxon>Planctomycetia</taxon>
        <taxon>Gemmatales</taxon>
        <taxon>Gemmataceae</taxon>
        <taxon>Frigoriglobus</taxon>
    </lineage>
</organism>
<comment type="similarity">
    <text evidence="7">Belongs to the glycosyltransferase 87 family.</text>
</comment>
<comment type="subcellular location">
    <subcellularLocation>
        <location evidence="1">Cell membrane</location>
        <topology evidence="1">Multi-pass membrane protein</topology>
    </subcellularLocation>
</comment>
<evidence type="ECO:0000256" key="3">
    <source>
        <dbReference type="ARBA" id="ARBA00022679"/>
    </source>
</evidence>
<feature type="transmembrane region" description="Helical" evidence="8">
    <location>
        <begin position="254"/>
        <end position="272"/>
    </location>
</feature>
<feature type="transmembrane region" description="Helical" evidence="8">
    <location>
        <begin position="110"/>
        <end position="126"/>
    </location>
</feature>
<feature type="transmembrane region" description="Helical" evidence="8">
    <location>
        <begin position="184"/>
        <end position="202"/>
    </location>
</feature>
<dbReference type="EMBL" id="CP053452">
    <property type="protein sequence ID" value="QJW96085.1"/>
    <property type="molecule type" value="Genomic_DNA"/>
</dbReference>
<dbReference type="Pfam" id="PF09594">
    <property type="entry name" value="GT87"/>
    <property type="match status" value="1"/>
</dbReference>
<evidence type="ECO:0008006" key="11">
    <source>
        <dbReference type="Google" id="ProtNLM"/>
    </source>
</evidence>
<proteinExistence type="inferred from homology"/>
<name>A0A6M5YQ25_9BACT</name>
<keyword evidence="2" id="KW-1003">Cell membrane</keyword>
<dbReference type="GO" id="GO:0005886">
    <property type="term" value="C:plasma membrane"/>
    <property type="evidence" value="ECO:0007669"/>
    <property type="project" value="UniProtKB-SubCell"/>
</dbReference>
<keyword evidence="6 8" id="KW-0472">Membrane</keyword>
<evidence type="ECO:0000313" key="9">
    <source>
        <dbReference type="EMBL" id="QJW96085.1"/>
    </source>
</evidence>
<feature type="transmembrane region" description="Helical" evidence="8">
    <location>
        <begin position="324"/>
        <end position="345"/>
    </location>
</feature>
<keyword evidence="5 8" id="KW-1133">Transmembrane helix</keyword>